<dbReference type="RefSeq" id="WP_006329922.1">
    <property type="nucleotide sequence ID" value="NZ_BAHC01000025.1"/>
</dbReference>
<evidence type="ECO:0000256" key="1">
    <source>
        <dbReference type="SAM" id="Phobius"/>
    </source>
</evidence>
<evidence type="ECO:0000313" key="2">
    <source>
        <dbReference type="EMBL" id="GAB88500.1"/>
    </source>
</evidence>
<dbReference type="Proteomes" id="UP000008363">
    <property type="component" value="Unassembled WGS sequence"/>
</dbReference>
<reference evidence="2 3" key="1">
    <citation type="submission" date="2012-08" db="EMBL/GenBank/DDBJ databases">
        <title>Whole genome shotgun sequence of Gordonia rhizosphera NBRC 16068.</title>
        <authorList>
            <person name="Takarada H."/>
            <person name="Isaki S."/>
            <person name="Hosoyama A."/>
            <person name="Tsuchikane K."/>
            <person name="Katsumata H."/>
            <person name="Baba S."/>
            <person name="Ohji S."/>
            <person name="Yamazaki S."/>
            <person name="Fujita N."/>
        </authorList>
    </citation>
    <scope>NUCLEOTIDE SEQUENCE [LARGE SCALE GENOMIC DNA]</scope>
    <source>
        <strain evidence="2 3">NBRC 16068</strain>
    </source>
</reference>
<dbReference type="EMBL" id="BAHC01000025">
    <property type="protein sequence ID" value="GAB88500.1"/>
    <property type="molecule type" value="Genomic_DNA"/>
</dbReference>
<keyword evidence="3" id="KW-1185">Reference proteome</keyword>
<gene>
    <name evidence="2" type="ORF">GORHZ_025_00400</name>
</gene>
<feature type="transmembrane region" description="Helical" evidence="1">
    <location>
        <begin position="164"/>
        <end position="181"/>
    </location>
</feature>
<keyword evidence="1" id="KW-0472">Membrane</keyword>
<dbReference type="eggNOG" id="ENOG5030Y0T">
    <property type="taxonomic scope" value="Bacteria"/>
</dbReference>
<protein>
    <recommendedName>
        <fullName evidence="4">YrhK domain-containing protein</fullName>
    </recommendedName>
</protein>
<evidence type="ECO:0008006" key="4">
    <source>
        <dbReference type="Google" id="ProtNLM"/>
    </source>
</evidence>
<feature type="transmembrane region" description="Helical" evidence="1">
    <location>
        <begin position="193"/>
        <end position="212"/>
    </location>
</feature>
<name>K6VNL3_9ACTN</name>
<keyword evidence="1" id="KW-1133">Transmembrane helix</keyword>
<keyword evidence="1" id="KW-0812">Transmembrane</keyword>
<organism evidence="2 3">
    <name type="scientific">Gordonia rhizosphera NBRC 16068</name>
    <dbReference type="NCBI Taxonomy" id="1108045"/>
    <lineage>
        <taxon>Bacteria</taxon>
        <taxon>Bacillati</taxon>
        <taxon>Actinomycetota</taxon>
        <taxon>Actinomycetes</taxon>
        <taxon>Mycobacteriales</taxon>
        <taxon>Gordoniaceae</taxon>
        <taxon>Gordonia</taxon>
    </lineage>
</organism>
<dbReference type="OrthoDB" id="244933at2"/>
<dbReference type="STRING" id="1108045.GORHZ_025_00400"/>
<feature type="transmembrane region" description="Helical" evidence="1">
    <location>
        <begin position="48"/>
        <end position="69"/>
    </location>
</feature>
<feature type="transmembrane region" description="Helical" evidence="1">
    <location>
        <begin position="131"/>
        <end position="152"/>
    </location>
</feature>
<accession>K6VNL3</accession>
<comment type="caution">
    <text evidence="2">The sequence shown here is derived from an EMBL/GenBank/DDBJ whole genome shotgun (WGS) entry which is preliminary data.</text>
</comment>
<feature type="transmembrane region" description="Helical" evidence="1">
    <location>
        <begin position="23"/>
        <end position="42"/>
    </location>
</feature>
<feature type="transmembrane region" description="Helical" evidence="1">
    <location>
        <begin position="90"/>
        <end position="111"/>
    </location>
</feature>
<sequence>MNADTAAPRGTSWLLTPTLEKQCWGFMIGSTLFAVGSAPGFVDWAGASVANLCFFVGAWFFTAAALVQLRLSGESAITTPSGGRQFRPEWLSAASQFIGTLLFNVSTAAALHADTITEERRRVWTPDAAGSVAFLVSGILAVIVCAHALRIWAPRSREWWATQLNLLGCVAFGASAVGAYVTTSGATVNTTVAVDGTFIGAICFLVSAALSLPHQQRPTVAAGATPAPQV</sequence>
<proteinExistence type="predicted"/>
<evidence type="ECO:0000313" key="3">
    <source>
        <dbReference type="Proteomes" id="UP000008363"/>
    </source>
</evidence>
<dbReference type="AlphaFoldDB" id="K6VNL3"/>